<proteinExistence type="inferred from homology"/>
<keyword evidence="4" id="KW-1003">Cell membrane</keyword>
<protein>
    <submittedName>
        <fullName evidence="12">Uncharacterized protein</fullName>
    </submittedName>
</protein>
<dbReference type="Proteomes" id="UP001152888">
    <property type="component" value="Unassembled WGS sequence"/>
</dbReference>
<reference evidence="12" key="1">
    <citation type="submission" date="2022-03" db="EMBL/GenBank/DDBJ databases">
        <authorList>
            <person name="Sayadi A."/>
        </authorList>
    </citation>
    <scope>NUCLEOTIDE SEQUENCE</scope>
</reference>
<keyword evidence="13" id="KW-1185">Reference proteome</keyword>
<dbReference type="GO" id="GO:0015252">
    <property type="term" value="F:proton channel activity"/>
    <property type="evidence" value="ECO:0007669"/>
    <property type="project" value="InterPro"/>
</dbReference>
<feature type="transmembrane region" description="Helical" evidence="11">
    <location>
        <begin position="76"/>
        <end position="96"/>
    </location>
</feature>
<comment type="subcellular location">
    <subcellularLocation>
        <location evidence="1">Cell membrane</location>
        <topology evidence="1">Multi-pass membrane protein</topology>
    </subcellularLocation>
</comment>
<evidence type="ECO:0000256" key="10">
    <source>
        <dbReference type="ARBA" id="ARBA00023303"/>
    </source>
</evidence>
<evidence type="ECO:0000256" key="8">
    <source>
        <dbReference type="ARBA" id="ARBA00023065"/>
    </source>
</evidence>
<keyword evidence="10" id="KW-0407">Ion channel</keyword>
<evidence type="ECO:0000256" key="11">
    <source>
        <dbReference type="SAM" id="Phobius"/>
    </source>
</evidence>
<keyword evidence="5 11" id="KW-0812">Transmembrane</keyword>
<gene>
    <name evidence="12" type="ORF">ACAOBT_LOCUS14666</name>
</gene>
<comment type="caution">
    <text evidence="12">The sequence shown here is derived from an EMBL/GenBank/DDBJ whole genome shotgun (WGS) entry which is preliminary data.</text>
</comment>
<evidence type="ECO:0000256" key="2">
    <source>
        <dbReference type="ARBA" id="ARBA00006513"/>
    </source>
</evidence>
<organism evidence="12 13">
    <name type="scientific">Acanthoscelides obtectus</name>
    <name type="common">Bean weevil</name>
    <name type="synonym">Bruchus obtectus</name>
    <dbReference type="NCBI Taxonomy" id="200917"/>
    <lineage>
        <taxon>Eukaryota</taxon>
        <taxon>Metazoa</taxon>
        <taxon>Ecdysozoa</taxon>
        <taxon>Arthropoda</taxon>
        <taxon>Hexapoda</taxon>
        <taxon>Insecta</taxon>
        <taxon>Pterygota</taxon>
        <taxon>Neoptera</taxon>
        <taxon>Endopterygota</taxon>
        <taxon>Coleoptera</taxon>
        <taxon>Polyphaga</taxon>
        <taxon>Cucujiformia</taxon>
        <taxon>Chrysomeloidea</taxon>
        <taxon>Chrysomelidae</taxon>
        <taxon>Bruchinae</taxon>
        <taxon>Bruchini</taxon>
        <taxon>Acanthoscelides</taxon>
    </lineage>
</organism>
<feature type="transmembrane region" description="Helical" evidence="11">
    <location>
        <begin position="179"/>
        <end position="200"/>
    </location>
</feature>
<keyword evidence="3" id="KW-0813">Transport</keyword>
<comment type="similarity">
    <text evidence="2">Belongs to the otopetrin family.</text>
</comment>
<dbReference type="EMBL" id="CAKOFQ010006913">
    <property type="protein sequence ID" value="CAH1981767.1"/>
    <property type="molecule type" value="Genomic_DNA"/>
</dbReference>
<evidence type="ECO:0000256" key="9">
    <source>
        <dbReference type="ARBA" id="ARBA00023136"/>
    </source>
</evidence>
<evidence type="ECO:0000313" key="12">
    <source>
        <dbReference type="EMBL" id="CAH1981767.1"/>
    </source>
</evidence>
<keyword evidence="8" id="KW-0406">Ion transport</keyword>
<name>A0A9P0KYM0_ACAOB</name>
<keyword evidence="7 11" id="KW-1133">Transmembrane helix</keyword>
<dbReference type="GO" id="GO:0005886">
    <property type="term" value="C:plasma membrane"/>
    <property type="evidence" value="ECO:0007669"/>
    <property type="project" value="UniProtKB-SubCell"/>
</dbReference>
<evidence type="ECO:0000256" key="7">
    <source>
        <dbReference type="ARBA" id="ARBA00022989"/>
    </source>
</evidence>
<evidence type="ECO:0000256" key="5">
    <source>
        <dbReference type="ARBA" id="ARBA00022692"/>
    </source>
</evidence>
<dbReference type="PANTHER" id="PTHR21522">
    <property type="entry name" value="PROTON CHANNEL OTOP"/>
    <property type="match status" value="1"/>
</dbReference>
<evidence type="ECO:0000256" key="3">
    <source>
        <dbReference type="ARBA" id="ARBA00022448"/>
    </source>
</evidence>
<feature type="transmembrane region" description="Helical" evidence="11">
    <location>
        <begin position="40"/>
        <end position="61"/>
    </location>
</feature>
<dbReference type="PANTHER" id="PTHR21522:SF61">
    <property type="entry name" value="PROTON CHANNEL OTOPLC"/>
    <property type="match status" value="1"/>
</dbReference>
<evidence type="ECO:0000256" key="6">
    <source>
        <dbReference type="ARBA" id="ARBA00022781"/>
    </source>
</evidence>
<dbReference type="AlphaFoldDB" id="A0A9P0KYM0"/>
<evidence type="ECO:0000256" key="1">
    <source>
        <dbReference type="ARBA" id="ARBA00004651"/>
    </source>
</evidence>
<sequence length="205" mass="23660">MDVRKYRSLPALDIQQVSESIHRACVVRKKKWARRGDEELSFTVSAFYAKILVILGIALPVTDAIATEDFDHYDGFYVYLYIGSILFLFYMYMIHLKEKSIPEGSRHLICDRNSGSSEFCSYKGNTYIRYGSFYFRLGVTGFGVGSVIYSSLQFGQYWELSADDECDNWMNAFKPLMRIIFVLLQMLFIFSHSNVSLIGIGKIYI</sequence>
<evidence type="ECO:0000313" key="13">
    <source>
        <dbReference type="Proteomes" id="UP001152888"/>
    </source>
</evidence>
<dbReference type="Pfam" id="PF03189">
    <property type="entry name" value="Otopetrin"/>
    <property type="match status" value="1"/>
</dbReference>
<dbReference type="InterPro" id="IPR004878">
    <property type="entry name" value="Otopetrin"/>
</dbReference>
<dbReference type="OrthoDB" id="6429739at2759"/>
<feature type="transmembrane region" description="Helical" evidence="11">
    <location>
        <begin position="133"/>
        <end position="152"/>
    </location>
</feature>
<keyword evidence="9 11" id="KW-0472">Membrane</keyword>
<accession>A0A9P0KYM0</accession>
<keyword evidence="6" id="KW-0375">Hydrogen ion transport</keyword>
<evidence type="ECO:0000256" key="4">
    <source>
        <dbReference type="ARBA" id="ARBA00022475"/>
    </source>
</evidence>